<dbReference type="PANTHER" id="PTHR43479">
    <property type="entry name" value="ACREF/ENVCD OPERON REPRESSOR-RELATED"/>
    <property type="match status" value="1"/>
</dbReference>
<dbReference type="PROSITE" id="PS50977">
    <property type="entry name" value="HTH_TETR_2"/>
    <property type="match status" value="1"/>
</dbReference>
<gene>
    <name evidence="4" type="ORF">D3876_14270</name>
</gene>
<dbReference type="PRINTS" id="PR00455">
    <property type="entry name" value="HTHTETR"/>
</dbReference>
<reference evidence="4 5" key="1">
    <citation type="submission" date="2018-09" db="EMBL/GenBank/DDBJ databases">
        <authorList>
            <person name="Zhu H."/>
        </authorList>
    </citation>
    <scope>NUCLEOTIDE SEQUENCE [LARGE SCALE GENOMIC DNA]</scope>
    <source>
        <strain evidence="4 5">K2R01-6</strain>
    </source>
</reference>
<dbReference type="GO" id="GO:0003677">
    <property type="term" value="F:DNA binding"/>
    <property type="evidence" value="ECO:0007669"/>
    <property type="project" value="UniProtKB-UniRule"/>
</dbReference>
<dbReference type="Gene3D" id="1.10.357.10">
    <property type="entry name" value="Tetracycline Repressor, domain 2"/>
    <property type="match status" value="1"/>
</dbReference>
<comment type="caution">
    <text evidence="4">The sequence shown here is derived from an EMBL/GenBank/DDBJ whole genome shotgun (WGS) entry which is preliminary data.</text>
</comment>
<evidence type="ECO:0000313" key="4">
    <source>
        <dbReference type="EMBL" id="RJF91270.1"/>
    </source>
</evidence>
<evidence type="ECO:0000313" key="5">
    <source>
        <dbReference type="Proteomes" id="UP000286100"/>
    </source>
</evidence>
<dbReference type="RefSeq" id="WP_119763213.1">
    <property type="nucleotide sequence ID" value="NZ_QYUM01000003.1"/>
</dbReference>
<sequence>MSTFQSTLTDARQVRTRGNLFEALLRLIETRPFEQVTIREIAREAGIGYATFFRHYASKEALLHDLAANQIAELLNQALPVLFSVDSRQSCIALFDYVAERRVLWSALLTGGAATMLKQEFTAQAKRIADAQGPVDGWLPDDLRVTFAVSATVEIIAWWLQQAPDFPVARMAEILDRLVVMPAIATD</sequence>
<feature type="domain" description="HTH tetR-type" evidence="3">
    <location>
        <begin position="14"/>
        <end position="74"/>
    </location>
</feature>
<dbReference type="PANTHER" id="PTHR43479:SF11">
    <property type="entry name" value="ACREF_ENVCD OPERON REPRESSOR-RELATED"/>
    <property type="match status" value="1"/>
</dbReference>
<name>A0A418WMN8_9SPHN</name>
<organism evidence="4 5">
    <name type="scientific">Sphingomonas cavernae</name>
    <dbReference type="NCBI Taxonomy" id="2320861"/>
    <lineage>
        <taxon>Bacteria</taxon>
        <taxon>Pseudomonadati</taxon>
        <taxon>Pseudomonadota</taxon>
        <taxon>Alphaproteobacteria</taxon>
        <taxon>Sphingomonadales</taxon>
        <taxon>Sphingomonadaceae</taxon>
        <taxon>Sphingomonas</taxon>
    </lineage>
</organism>
<protein>
    <submittedName>
        <fullName evidence="4">TetR/AcrR family transcriptional regulator</fullName>
    </submittedName>
</protein>
<dbReference type="Pfam" id="PF00440">
    <property type="entry name" value="TetR_N"/>
    <property type="match status" value="1"/>
</dbReference>
<dbReference type="InterPro" id="IPR009057">
    <property type="entry name" value="Homeodomain-like_sf"/>
</dbReference>
<dbReference type="OrthoDB" id="9811084at2"/>
<dbReference type="EMBL" id="QYUM01000003">
    <property type="protein sequence ID" value="RJF91270.1"/>
    <property type="molecule type" value="Genomic_DNA"/>
</dbReference>
<evidence type="ECO:0000256" key="1">
    <source>
        <dbReference type="ARBA" id="ARBA00023125"/>
    </source>
</evidence>
<keyword evidence="5" id="KW-1185">Reference proteome</keyword>
<dbReference type="Proteomes" id="UP000286100">
    <property type="component" value="Unassembled WGS sequence"/>
</dbReference>
<dbReference type="InterPro" id="IPR050624">
    <property type="entry name" value="HTH-type_Tx_Regulator"/>
</dbReference>
<accession>A0A418WMN8</accession>
<dbReference type="SUPFAM" id="SSF46689">
    <property type="entry name" value="Homeodomain-like"/>
    <property type="match status" value="1"/>
</dbReference>
<feature type="DNA-binding region" description="H-T-H motif" evidence="2">
    <location>
        <begin position="37"/>
        <end position="56"/>
    </location>
</feature>
<keyword evidence="1 2" id="KW-0238">DNA-binding</keyword>
<proteinExistence type="predicted"/>
<evidence type="ECO:0000259" key="3">
    <source>
        <dbReference type="PROSITE" id="PS50977"/>
    </source>
</evidence>
<dbReference type="AlphaFoldDB" id="A0A418WMN8"/>
<evidence type="ECO:0000256" key="2">
    <source>
        <dbReference type="PROSITE-ProRule" id="PRU00335"/>
    </source>
</evidence>
<dbReference type="InterPro" id="IPR001647">
    <property type="entry name" value="HTH_TetR"/>
</dbReference>